<feature type="domain" description="NAD-dependent epimerase/dehydratase" evidence="1">
    <location>
        <begin position="61"/>
        <end position="241"/>
    </location>
</feature>
<accession>A0A0U1PY84</accession>
<dbReference type="PANTHER" id="PTHR48079">
    <property type="entry name" value="PROTEIN YEEZ"/>
    <property type="match status" value="1"/>
</dbReference>
<dbReference type="EMBL" id="LBNQ01000033">
    <property type="protein sequence ID" value="KKW67431.1"/>
    <property type="molecule type" value="Genomic_DNA"/>
</dbReference>
<dbReference type="Pfam" id="PF01370">
    <property type="entry name" value="Epimerase"/>
    <property type="match status" value="1"/>
</dbReference>
<dbReference type="Proteomes" id="UP000050580">
    <property type="component" value="Unassembled WGS sequence"/>
</dbReference>
<dbReference type="Gene3D" id="3.40.50.720">
    <property type="entry name" value="NAD(P)-binding Rossmann-like Domain"/>
    <property type="match status" value="1"/>
</dbReference>
<dbReference type="STRING" id="1610491.AAV94_11435"/>
<protein>
    <submittedName>
        <fullName evidence="2">NAD-dependent dehydratase</fullName>
    </submittedName>
</protein>
<name>A0A0U1PY84_9BURK</name>
<dbReference type="PATRIC" id="fig|1610491.3.peg.2451"/>
<dbReference type="InterPro" id="IPR036291">
    <property type="entry name" value="NAD(P)-bd_dom_sf"/>
</dbReference>
<dbReference type="PANTHER" id="PTHR48079:SF6">
    <property type="entry name" value="NAD(P)-BINDING DOMAIN-CONTAINING PROTEIN-RELATED"/>
    <property type="match status" value="1"/>
</dbReference>
<dbReference type="InterPro" id="IPR051783">
    <property type="entry name" value="NAD(P)-dependent_oxidoreduct"/>
</dbReference>
<keyword evidence="3" id="KW-1185">Reference proteome</keyword>
<dbReference type="InterPro" id="IPR001509">
    <property type="entry name" value="Epimerase_deHydtase"/>
</dbReference>
<dbReference type="SUPFAM" id="SSF51735">
    <property type="entry name" value="NAD(P)-binding Rossmann-fold domains"/>
    <property type="match status" value="1"/>
</dbReference>
<proteinExistence type="predicted"/>
<evidence type="ECO:0000313" key="3">
    <source>
        <dbReference type="Proteomes" id="UP000050580"/>
    </source>
</evidence>
<reference evidence="2 3" key="1">
    <citation type="submission" date="2015-05" db="EMBL/GenBank/DDBJ databases">
        <title>Draft genome sequence of Lampropedia sp. CT6, isolated from the microbial mat of a hot water spring, located at Manikaran, India.</title>
        <authorList>
            <person name="Tripathi C."/>
            <person name="Rani P."/>
            <person name="Mahato N.K."/>
            <person name="Lal R."/>
        </authorList>
    </citation>
    <scope>NUCLEOTIDE SEQUENCE [LARGE SCALE GENOMIC DNA]</scope>
    <source>
        <strain evidence="2 3">CT6</strain>
    </source>
</reference>
<organism evidence="2 3">
    <name type="scientific">Lampropedia cohaerens</name>
    <dbReference type="NCBI Taxonomy" id="1610491"/>
    <lineage>
        <taxon>Bacteria</taxon>
        <taxon>Pseudomonadati</taxon>
        <taxon>Pseudomonadota</taxon>
        <taxon>Betaproteobacteria</taxon>
        <taxon>Burkholderiales</taxon>
        <taxon>Comamonadaceae</taxon>
        <taxon>Lampropedia</taxon>
    </lineage>
</organism>
<evidence type="ECO:0000313" key="2">
    <source>
        <dbReference type="EMBL" id="KKW67431.1"/>
    </source>
</evidence>
<dbReference type="GO" id="GO:0005737">
    <property type="term" value="C:cytoplasm"/>
    <property type="evidence" value="ECO:0007669"/>
    <property type="project" value="TreeGrafter"/>
</dbReference>
<sequence>MRASIWAHRRDARHAKQHKGALPARFRRERLLVIGCGDVGLRLLRQQPTRGWRVLTSTPSRMVPLRQAGAVPLLGDLDDFRSLRRLAGLATRVVHLAPPQRSGVQDLRSRALVRALRLGRQVPRALAYVSTTGVYGDAAGAWVAETRPVAPHNQRARRRVDAEQVLRGLARRGTAVSVLRAPGIYALDRVGGSPAERLRRGEPVLAAADDVYTNRIHAEDLARACWLALWRASPMRVFNVCDDAVLKMGDYFDLAADLLALPRPPRISRVRAEQQFSPLRMSFLNESRRLDNRRIKAELRLRWRYPTPQEGLRQP</sequence>
<dbReference type="RefSeq" id="WP_046742363.1">
    <property type="nucleotide sequence ID" value="NZ_LBNQ01000033.1"/>
</dbReference>
<evidence type="ECO:0000259" key="1">
    <source>
        <dbReference type="Pfam" id="PF01370"/>
    </source>
</evidence>
<gene>
    <name evidence="2" type="ORF">AAV94_11435</name>
</gene>
<dbReference type="GO" id="GO:0004029">
    <property type="term" value="F:aldehyde dehydrogenase (NAD+) activity"/>
    <property type="evidence" value="ECO:0007669"/>
    <property type="project" value="TreeGrafter"/>
</dbReference>
<comment type="caution">
    <text evidence="2">The sequence shown here is derived from an EMBL/GenBank/DDBJ whole genome shotgun (WGS) entry which is preliminary data.</text>
</comment>
<dbReference type="OrthoDB" id="9808276at2"/>
<dbReference type="AlphaFoldDB" id="A0A0U1PY84"/>